<evidence type="ECO:0000313" key="6">
    <source>
        <dbReference type="EMBL" id="EHM10034.1"/>
    </source>
</evidence>
<protein>
    <submittedName>
        <fullName evidence="6">Thiamine pyrophosphokinase</fullName>
    </submittedName>
</protein>
<keyword evidence="4" id="KW-0067">ATP-binding</keyword>
<reference evidence="6 7" key="1">
    <citation type="submission" date="2011-10" db="EMBL/GenBank/DDBJ databases">
        <title>The Noncontiguous Finished genome of Thermanaerovibrio velox DSM 12556.</title>
        <authorList>
            <consortium name="US DOE Joint Genome Institute (JGI-PGF)"/>
            <person name="Lucas S."/>
            <person name="Copeland A."/>
            <person name="Lapidus A."/>
            <person name="Glavina del Rio T."/>
            <person name="Dalin E."/>
            <person name="Tice H."/>
            <person name="Bruce D."/>
            <person name="Goodwin L."/>
            <person name="Pitluck S."/>
            <person name="Peters L."/>
            <person name="Mikhailova N."/>
            <person name="Teshima H."/>
            <person name="Kyrpides N."/>
            <person name="Mavromatis K."/>
            <person name="Ivanova N."/>
            <person name="Markowitz V."/>
            <person name="Cheng J.-F."/>
            <person name="Hugenholtz P."/>
            <person name="Woyke T."/>
            <person name="Wu D."/>
            <person name="Spring S."/>
            <person name="Brambilla E.-M."/>
            <person name="Klenk H.-P."/>
            <person name="Eisen J.A."/>
        </authorList>
    </citation>
    <scope>NUCLEOTIDE SEQUENCE [LARGE SCALE GENOMIC DNA]</scope>
    <source>
        <strain evidence="6 7">DSM 12556</strain>
    </source>
</reference>
<feature type="domain" description="Thiamin pyrophosphokinase catalytic" evidence="5">
    <location>
        <begin position="54"/>
        <end position="118"/>
    </location>
</feature>
<evidence type="ECO:0000313" key="7">
    <source>
        <dbReference type="Proteomes" id="UP000005730"/>
    </source>
</evidence>
<dbReference type="InterPro" id="IPR007371">
    <property type="entry name" value="TPK_catalytic"/>
</dbReference>
<keyword evidence="3 6" id="KW-0418">Kinase</keyword>
<dbReference type="InterPro" id="IPR036759">
    <property type="entry name" value="TPK_catalytic_sf"/>
</dbReference>
<dbReference type="eggNOG" id="COG1564">
    <property type="taxonomic scope" value="Bacteria"/>
</dbReference>
<dbReference type="STRING" id="926567.TheveDRAFT_0898"/>
<evidence type="ECO:0000256" key="4">
    <source>
        <dbReference type="ARBA" id="ARBA00022840"/>
    </source>
</evidence>
<dbReference type="GO" id="GO:0005524">
    <property type="term" value="F:ATP binding"/>
    <property type="evidence" value="ECO:0007669"/>
    <property type="project" value="UniProtKB-KW"/>
</dbReference>
<dbReference type="GO" id="GO:0004788">
    <property type="term" value="F:thiamine diphosphokinase activity"/>
    <property type="evidence" value="ECO:0007669"/>
    <property type="project" value="InterPro"/>
</dbReference>
<evidence type="ECO:0000259" key="5">
    <source>
        <dbReference type="Pfam" id="PF04263"/>
    </source>
</evidence>
<keyword evidence="1" id="KW-0808">Transferase</keyword>
<gene>
    <name evidence="6" type="ORF">TheveDRAFT_0898</name>
</gene>
<dbReference type="AlphaFoldDB" id="H0URU5"/>
<dbReference type="Gene3D" id="3.40.50.10240">
    <property type="entry name" value="Thiamin pyrophosphokinase, catalytic domain"/>
    <property type="match status" value="1"/>
</dbReference>
<dbReference type="SUPFAM" id="SSF63999">
    <property type="entry name" value="Thiamin pyrophosphokinase, catalytic domain"/>
    <property type="match status" value="1"/>
</dbReference>
<dbReference type="EMBL" id="CM001377">
    <property type="protein sequence ID" value="EHM10034.1"/>
    <property type="molecule type" value="Genomic_DNA"/>
</dbReference>
<keyword evidence="7" id="KW-1185">Reference proteome</keyword>
<accession>H0URU5</accession>
<keyword evidence="2" id="KW-0547">Nucleotide-binding</keyword>
<sequence length="178" mass="19513">MIFNFPSVGLRLNAPLPHSEDDGSTRGVVMVLGGRKPSPFLLEDLKNLGWELWAVDKGLESCKRVCWRPSMVLGDMDSVHSEALNWAQRLGVPMDVHPVDKDLTDFQLALERASKISSLSQGEAVPVLATGCVRGKAGSPNELYDELLLCPWGCASWHGRSSGNGFHIERGREDFLGV</sequence>
<dbReference type="Pfam" id="PF04263">
    <property type="entry name" value="TPK_catalytic"/>
    <property type="match status" value="1"/>
</dbReference>
<dbReference type="GO" id="GO:0009229">
    <property type="term" value="P:thiamine diphosphate biosynthetic process"/>
    <property type="evidence" value="ECO:0007669"/>
    <property type="project" value="InterPro"/>
</dbReference>
<proteinExistence type="predicted"/>
<dbReference type="HOGENOM" id="CLU_1509936_0_0_0"/>
<name>H0URU5_9BACT</name>
<dbReference type="OrthoDB" id="1678571at2"/>
<organism evidence="6 7">
    <name type="scientific">Thermanaerovibrio velox DSM 12556</name>
    <dbReference type="NCBI Taxonomy" id="926567"/>
    <lineage>
        <taxon>Bacteria</taxon>
        <taxon>Thermotogati</taxon>
        <taxon>Synergistota</taxon>
        <taxon>Synergistia</taxon>
        <taxon>Synergistales</taxon>
        <taxon>Synergistaceae</taxon>
        <taxon>Thermanaerovibrio</taxon>
    </lineage>
</organism>
<evidence type="ECO:0000256" key="2">
    <source>
        <dbReference type="ARBA" id="ARBA00022741"/>
    </source>
</evidence>
<evidence type="ECO:0000256" key="1">
    <source>
        <dbReference type="ARBA" id="ARBA00022679"/>
    </source>
</evidence>
<dbReference type="GO" id="GO:0016301">
    <property type="term" value="F:kinase activity"/>
    <property type="evidence" value="ECO:0007669"/>
    <property type="project" value="UniProtKB-KW"/>
</dbReference>
<dbReference type="Proteomes" id="UP000005730">
    <property type="component" value="Chromosome"/>
</dbReference>
<evidence type="ECO:0000256" key="3">
    <source>
        <dbReference type="ARBA" id="ARBA00022777"/>
    </source>
</evidence>